<dbReference type="KEGG" id="palk:PSAKL28_17130"/>
<evidence type="ECO:0000256" key="1">
    <source>
        <dbReference type="SAM" id="MobiDB-lite"/>
    </source>
</evidence>
<sequence>MYAIATGWLGWSPQVAWCTPLPELFLALDARIEWTQMTNPFGSGKAAGPKEKPKASTVADKLRQALTGRKAG</sequence>
<dbReference type="Proteomes" id="UP000028931">
    <property type="component" value="Chromosome"/>
</dbReference>
<dbReference type="EMBL" id="CP009048">
    <property type="protein sequence ID" value="AIL60938.1"/>
    <property type="molecule type" value="Genomic_DNA"/>
</dbReference>
<organism evidence="2 3">
    <name type="scientific">Pseudomonas alkylphenolica</name>
    <dbReference type="NCBI Taxonomy" id="237609"/>
    <lineage>
        <taxon>Bacteria</taxon>
        <taxon>Pseudomonadati</taxon>
        <taxon>Pseudomonadota</taxon>
        <taxon>Gammaproteobacteria</taxon>
        <taxon>Pseudomonadales</taxon>
        <taxon>Pseudomonadaceae</taxon>
        <taxon>Pseudomonas</taxon>
    </lineage>
</organism>
<name>A0A077F631_9PSED</name>
<proteinExistence type="predicted"/>
<evidence type="ECO:0000313" key="3">
    <source>
        <dbReference type="Proteomes" id="UP000028931"/>
    </source>
</evidence>
<accession>A0A077F631</accession>
<protein>
    <submittedName>
        <fullName evidence="2">Uncharacterized protein</fullName>
    </submittedName>
</protein>
<dbReference type="AlphaFoldDB" id="A0A077F631"/>
<reference evidence="2 3" key="1">
    <citation type="submission" date="2014-07" db="EMBL/GenBank/DDBJ databases">
        <authorList>
            <person name="Lee K."/>
            <person name="Lim J.Y."/>
            <person name="Hwang I."/>
        </authorList>
    </citation>
    <scope>NUCLEOTIDE SEQUENCE [LARGE SCALE GENOMIC DNA]</scope>
    <source>
        <strain evidence="2 3">KL28</strain>
    </source>
</reference>
<dbReference type="HOGENOM" id="CLU_2668218_0_0_6"/>
<evidence type="ECO:0000313" key="2">
    <source>
        <dbReference type="EMBL" id="AIL60938.1"/>
    </source>
</evidence>
<feature type="region of interest" description="Disordered" evidence="1">
    <location>
        <begin position="39"/>
        <end position="72"/>
    </location>
</feature>
<gene>
    <name evidence="2" type="ORF">PSAKL28_17130</name>
</gene>